<feature type="domain" description="AIG1-type G" evidence="3">
    <location>
        <begin position="1"/>
        <end position="109"/>
    </location>
</feature>
<comment type="caution">
    <text evidence="4">The sequence shown here is derived from an EMBL/GenBank/DDBJ whole genome shotgun (WGS) entry which is preliminary data.</text>
</comment>
<dbReference type="GO" id="GO:0005525">
    <property type="term" value="F:GTP binding"/>
    <property type="evidence" value="ECO:0007669"/>
    <property type="project" value="UniProtKB-KW"/>
</dbReference>
<gene>
    <name evidence="4" type="ORF">CKAN_00725500</name>
</gene>
<dbReference type="STRING" id="337451.A0A3S3P085"/>
<dbReference type="Proteomes" id="UP000283530">
    <property type="component" value="Unassembled WGS sequence"/>
</dbReference>
<evidence type="ECO:0000313" key="5">
    <source>
        <dbReference type="Proteomes" id="UP000283530"/>
    </source>
</evidence>
<dbReference type="PROSITE" id="PS51720">
    <property type="entry name" value="G_AIG1"/>
    <property type="match status" value="1"/>
</dbReference>
<dbReference type="Gene3D" id="3.40.50.300">
    <property type="entry name" value="P-loop containing nucleotide triphosphate hydrolases"/>
    <property type="match status" value="1"/>
</dbReference>
<name>A0A3S3P085_9MAGN</name>
<organism evidence="4 5">
    <name type="scientific">Cinnamomum micranthum f. kanehirae</name>
    <dbReference type="NCBI Taxonomy" id="337451"/>
    <lineage>
        <taxon>Eukaryota</taxon>
        <taxon>Viridiplantae</taxon>
        <taxon>Streptophyta</taxon>
        <taxon>Embryophyta</taxon>
        <taxon>Tracheophyta</taxon>
        <taxon>Spermatophyta</taxon>
        <taxon>Magnoliopsida</taxon>
        <taxon>Magnoliidae</taxon>
        <taxon>Laurales</taxon>
        <taxon>Lauraceae</taxon>
        <taxon>Cinnamomum</taxon>
    </lineage>
</organism>
<evidence type="ECO:0000256" key="2">
    <source>
        <dbReference type="ARBA" id="ARBA00023134"/>
    </source>
</evidence>
<dbReference type="OrthoDB" id="8954335at2759"/>
<dbReference type="InterPro" id="IPR045058">
    <property type="entry name" value="GIMA/IAN/Toc"/>
</dbReference>
<proteinExistence type="predicted"/>
<dbReference type="InterPro" id="IPR027417">
    <property type="entry name" value="P-loop_NTPase"/>
</dbReference>
<keyword evidence="5" id="KW-1185">Reference proteome</keyword>
<evidence type="ECO:0000313" key="4">
    <source>
        <dbReference type="EMBL" id="RWR78711.1"/>
    </source>
</evidence>
<sequence length="109" mass="12605">MEYMQFFLYTRTLFSRQEEAALQSFLKFFGAKITNYIILVFTGGDELEDNDETLAEHLGSGCPQPLKELIHQCNGRVVLFDNRTTDRTKRDNQVQQLLSMSGKIVLRQP</sequence>
<accession>A0A3S3P085</accession>
<dbReference type="Pfam" id="PF04548">
    <property type="entry name" value="AIG1"/>
    <property type="match status" value="1"/>
</dbReference>
<evidence type="ECO:0000259" key="3">
    <source>
        <dbReference type="PROSITE" id="PS51720"/>
    </source>
</evidence>
<dbReference type="PANTHER" id="PTHR10903">
    <property type="entry name" value="GTPASE, IMAP FAMILY MEMBER-RELATED"/>
    <property type="match status" value="1"/>
</dbReference>
<evidence type="ECO:0000256" key="1">
    <source>
        <dbReference type="ARBA" id="ARBA00022741"/>
    </source>
</evidence>
<reference evidence="4 5" key="1">
    <citation type="journal article" date="2019" name="Nat. Plants">
        <title>Stout camphor tree genome fills gaps in understanding of flowering plant genome evolution.</title>
        <authorList>
            <person name="Chaw S.M."/>
            <person name="Liu Y.C."/>
            <person name="Wu Y.W."/>
            <person name="Wang H.Y."/>
            <person name="Lin C.I."/>
            <person name="Wu C.S."/>
            <person name="Ke H.M."/>
            <person name="Chang L.Y."/>
            <person name="Hsu C.Y."/>
            <person name="Yang H.T."/>
            <person name="Sudianto E."/>
            <person name="Hsu M.H."/>
            <person name="Wu K.P."/>
            <person name="Wang L.N."/>
            <person name="Leebens-Mack J.H."/>
            <person name="Tsai I.J."/>
        </authorList>
    </citation>
    <scope>NUCLEOTIDE SEQUENCE [LARGE SCALE GENOMIC DNA]</scope>
    <source>
        <strain evidence="5">cv. Chaw 1501</strain>
        <tissue evidence="4">Young leaves</tissue>
    </source>
</reference>
<dbReference type="InterPro" id="IPR006703">
    <property type="entry name" value="G_AIG1"/>
</dbReference>
<keyword evidence="2" id="KW-0342">GTP-binding</keyword>
<dbReference type="AlphaFoldDB" id="A0A3S3P085"/>
<dbReference type="PANTHER" id="PTHR10903:SF184">
    <property type="entry name" value="GTP-BINDING PROTEIN A"/>
    <property type="match status" value="1"/>
</dbReference>
<protein>
    <submittedName>
        <fullName evidence="4">Immune-associated nucleotide-binding protein 8 isoform X1</fullName>
    </submittedName>
</protein>
<dbReference type="EMBL" id="QPKB01000003">
    <property type="protein sequence ID" value="RWR78711.1"/>
    <property type="molecule type" value="Genomic_DNA"/>
</dbReference>
<keyword evidence="1" id="KW-0547">Nucleotide-binding</keyword>